<keyword evidence="1" id="KW-0812">Transmembrane</keyword>
<keyword evidence="1" id="KW-0472">Membrane</keyword>
<evidence type="ECO:0000313" key="3">
    <source>
        <dbReference type="Proteomes" id="UP000642993"/>
    </source>
</evidence>
<reference evidence="2" key="1">
    <citation type="submission" date="2020-09" db="EMBL/GenBank/DDBJ databases">
        <title>Hoyosella lacisalsi sp. nov., a halotolerant actinobacterium isolated from soil of Lake Gudzhirganskoe.</title>
        <authorList>
            <person name="Yang Q."/>
            <person name="Guo P.Y."/>
            <person name="Liu S.W."/>
            <person name="Li F.N."/>
            <person name="Sun C.H."/>
        </authorList>
    </citation>
    <scope>NUCLEOTIDE SEQUENCE</scope>
    <source>
        <strain evidence="2">G463</strain>
    </source>
</reference>
<comment type="caution">
    <text evidence="2">The sequence shown here is derived from an EMBL/GenBank/DDBJ whole genome shotgun (WGS) entry which is preliminary data.</text>
</comment>
<feature type="transmembrane region" description="Helical" evidence="1">
    <location>
        <begin position="135"/>
        <end position="153"/>
    </location>
</feature>
<organism evidence="2 3">
    <name type="scientific">Lolliginicoccus lacisalsi</name>
    <dbReference type="NCBI Taxonomy" id="2742202"/>
    <lineage>
        <taxon>Bacteria</taxon>
        <taxon>Bacillati</taxon>
        <taxon>Actinomycetota</taxon>
        <taxon>Actinomycetes</taxon>
        <taxon>Mycobacteriales</taxon>
        <taxon>Hoyosellaceae</taxon>
        <taxon>Lolliginicoccus</taxon>
    </lineage>
</organism>
<feature type="transmembrane region" description="Helical" evidence="1">
    <location>
        <begin position="62"/>
        <end position="83"/>
    </location>
</feature>
<proteinExistence type="predicted"/>
<evidence type="ECO:0000256" key="1">
    <source>
        <dbReference type="SAM" id="Phobius"/>
    </source>
</evidence>
<accession>A0A927JAW1</accession>
<keyword evidence="3" id="KW-1185">Reference proteome</keyword>
<evidence type="ECO:0000313" key="2">
    <source>
        <dbReference type="EMBL" id="MBD8505799.1"/>
    </source>
</evidence>
<name>A0A927JAW1_9ACTN</name>
<feature type="transmembrane region" description="Helical" evidence="1">
    <location>
        <begin position="35"/>
        <end position="56"/>
    </location>
</feature>
<keyword evidence="1" id="KW-1133">Transmembrane helix</keyword>
<protein>
    <submittedName>
        <fullName evidence="2">DUF2029 domain-containing protein</fullName>
    </submittedName>
</protein>
<sequence length="159" mass="16618">MSNSVFIRAMHAIGDFESPFYSEERDRDVWNEASAAGFQLMLWSGLVAAVALPWIAGSTGTWIAMGILVVVGAISWCTMLYASALNVDPMARTRLGARAILAFTLVIAAIISIAIHLRSTYSGASGVAGSLTDGFLTGAIIGAIGGAIALAVVRKRSRG</sequence>
<feature type="transmembrane region" description="Helical" evidence="1">
    <location>
        <begin position="95"/>
        <end position="115"/>
    </location>
</feature>
<dbReference type="EMBL" id="JACYWE010000002">
    <property type="protein sequence ID" value="MBD8505799.1"/>
    <property type="molecule type" value="Genomic_DNA"/>
</dbReference>
<dbReference type="RefSeq" id="WP_192038259.1">
    <property type="nucleotide sequence ID" value="NZ_JACYWE010000002.1"/>
</dbReference>
<dbReference type="Proteomes" id="UP000642993">
    <property type="component" value="Unassembled WGS sequence"/>
</dbReference>
<gene>
    <name evidence="2" type="ORF">HT102_04780</name>
</gene>
<dbReference type="AlphaFoldDB" id="A0A927JAW1"/>